<comment type="caution">
    <text evidence="2">The sequence shown here is derived from an EMBL/GenBank/DDBJ whole genome shotgun (WGS) entry which is preliminary data.</text>
</comment>
<accession>A0A9P8P039</accession>
<dbReference type="EMBL" id="JAEUBE010000378">
    <property type="protein sequence ID" value="KAH3662634.1"/>
    <property type="molecule type" value="Genomic_DNA"/>
</dbReference>
<evidence type="ECO:0000313" key="2">
    <source>
        <dbReference type="EMBL" id="KAH3662634.1"/>
    </source>
</evidence>
<proteinExistence type="predicted"/>
<protein>
    <submittedName>
        <fullName evidence="2">Uncharacterized protein</fullName>
    </submittedName>
</protein>
<reference evidence="2" key="1">
    <citation type="journal article" date="2021" name="Open Biol.">
        <title>Shared evolutionary footprints suggest mitochondrial oxidative damage underlies multiple complex I losses in fungi.</title>
        <authorList>
            <person name="Schikora-Tamarit M.A."/>
            <person name="Marcet-Houben M."/>
            <person name="Nosek J."/>
            <person name="Gabaldon T."/>
        </authorList>
    </citation>
    <scope>NUCLEOTIDE SEQUENCE</scope>
    <source>
        <strain evidence="2">CBS6075</strain>
    </source>
</reference>
<reference evidence="2" key="2">
    <citation type="submission" date="2021-01" db="EMBL/GenBank/DDBJ databases">
        <authorList>
            <person name="Schikora-Tamarit M.A."/>
        </authorList>
    </citation>
    <scope>NUCLEOTIDE SEQUENCE</scope>
    <source>
        <strain evidence="2">CBS6075</strain>
    </source>
</reference>
<dbReference type="AlphaFoldDB" id="A0A9P8P039"/>
<evidence type="ECO:0000256" key="1">
    <source>
        <dbReference type="SAM" id="MobiDB-lite"/>
    </source>
</evidence>
<organism evidence="2 3">
    <name type="scientific">Ogataea philodendri</name>
    <dbReference type="NCBI Taxonomy" id="1378263"/>
    <lineage>
        <taxon>Eukaryota</taxon>
        <taxon>Fungi</taxon>
        <taxon>Dikarya</taxon>
        <taxon>Ascomycota</taxon>
        <taxon>Saccharomycotina</taxon>
        <taxon>Pichiomycetes</taxon>
        <taxon>Pichiales</taxon>
        <taxon>Pichiaceae</taxon>
        <taxon>Ogataea</taxon>
    </lineage>
</organism>
<keyword evidence="3" id="KW-1185">Reference proteome</keyword>
<dbReference type="GeneID" id="70237850"/>
<feature type="region of interest" description="Disordered" evidence="1">
    <location>
        <begin position="1"/>
        <end position="24"/>
    </location>
</feature>
<dbReference type="RefSeq" id="XP_046059723.1">
    <property type="nucleotide sequence ID" value="XM_046207115.1"/>
</dbReference>
<dbReference type="Proteomes" id="UP000769157">
    <property type="component" value="Unassembled WGS sequence"/>
</dbReference>
<sequence>MSPAGSMSKSLSSPQQNTTSSYNCSSKSLPNTILSLTVAFWIHGCAQSSNLPATVTDPLSLGMTPLRAQSSDDFPDPIGPSVVHSDSFWSLVDTVVFWVSSFFVREQIVLHTPERNVRVGHGTQGDWQEGDMRNKNVEQSQRREDISCTAQTSTMIAVNGQKPNHGSDTRQRHRDGGYSISQKLDFQHVSHFLASDLGNQVQIGLLPRVVFYDFHAVEQFLHVFDSGVGIDVDTTAQFHQGARTIRDSA</sequence>
<gene>
    <name evidence="2" type="ORF">OGAPHI_005886</name>
</gene>
<evidence type="ECO:0000313" key="3">
    <source>
        <dbReference type="Proteomes" id="UP000769157"/>
    </source>
</evidence>
<name>A0A9P8P039_9ASCO</name>